<feature type="transmembrane region" description="Helical" evidence="5">
    <location>
        <begin position="207"/>
        <end position="226"/>
    </location>
</feature>
<dbReference type="eggNOG" id="COG1511">
    <property type="taxonomic scope" value="Bacteria"/>
</dbReference>
<keyword evidence="4 5" id="KW-0472">Membrane</keyword>
<dbReference type="GO" id="GO:0140359">
    <property type="term" value="F:ABC-type transporter activity"/>
    <property type="evidence" value="ECO:0007669"/>
    <property type="project" value="InterPro"/>
</dbReference>
<keyword evidence="3 5" id="KW-1133">Transmembrane helix</keyword>
<evidence type="ECO:0000259" key="6">
    <source>
        <dbReference type="Pfam" id="PF12698"/>
    </source>
</evidence>
<dbReference type="InterPro" id="IPR013525">
    <property type="entry name" value="ABC2_TM"/>
</dbReference>
<protein>
    <submittedName>
        <fullName evidence="7">Phage infection protein</fullName>
    </submittedName>
</protein>
<feature type="transmembrane region" description="Helical" evidence="5">
    <location>
        <begin position="279"/>
        <end position="299"/>
    </location>
</feature>
<name>A0A073KC23_9BACI</name>
<feature type="domain" description="ABC-2 type transporter transmembrane" evidence="6">
    <location>
        <begin position="10"/>
        <end position="375"/>
    </location>
</feature>
<evidence type="ECO:0000256" key="5">
    <source>
        <dbReference type="SAM" id="Phobius"/>
    </source>
</evidence>
<feature type="transmembrane region" description="Helical" evidence="5">
    <location>
        <begin position="306"/>
        <end position="329"/>
    </location>
</feature>
<dbReference type="EMBL" id="JOTN01000005">
    <property type="protein sequence ID" value="KEK19838.1"/>
    <property type="molecule type" value="Genomic_DNA"/>
</dbReference>
<feature type="transmembrane region" description="Helical" evidence="5">
    <location>
        <begin position="238"/>
        <end position="259"/>
    </location>
</feature>
<reference evidence="7 8" key="1">
    <citation type="submission" date="2014-06" db="EMBL/GenBank/DDBJ databases">
        <title>Draft genome sequence of Bacillus manliponensis JCM 15802 (MCCC 1A00708).</title>
        <authorList>
            <person name="Lai Q."/>
            <person name="Liu Y."/>
            <person name="Shao Z."/>
        </authorList>
    </citation>
    <scope>NUCLEOTIDE SEQUENCE [LARGE SCALE GENOMIC DNA]</scope>
    <source>
        <strain evidence="7 8">JCM 15802</strain>
    </source>
</reference>
<dbReference type="InterPro" id="IPR051328">
    <property type="entry name" value="T7SS_ABC-Transporter"/>
</dbReference>
<dbReference type="OrthoDB" id="2406134at2"/>
<keyword evidence="2 5" id="KW-0812">Transmembrane</keyword>
<sequence length="397" mass="43510">MLKNKLVLLTPIIALAIIFIFSLTLFPSVQPQPQNLPIAIVNEDQGVQIPNQSKVNMGKKIVGTIEEMSKQESNKEPAVKWIKVKDTAAVKKGLDNKEYYAALVIPKDFSAKQASLQTPTPSSPEVQIFINQGMNPMASTMAGQMLNGVVDNMNNMVRTQLFDGFEKQGVTLTPKQASSLATPITKKVTNVNEIGTNSANGNAPVSLFQPLWMASMASAAIIYIAISKLPVITRKENLIAKMIQILMGAIVALAIGFGLTWMADGLVGLNIPQFTDTALFLSITSFSFFLMILAVLSLIGIKGMPIFVLLLFFGAPLLAMAPEMMSSFYRDWVYPWLPMRFMVEGLRELLFFGKGLAWSSSISTLVWIGLVSSFVILTSALKLNSAKEQHSQLKLDR</sequence>
<dbReference type="GO" id="GO:0016020">
    <property type="term" value="C:membrane"/>
    <property type="evidence" value="ECO:0007669"/>
    <property type="project" value="UniProtKB-SubCell"/>
</dbReference>
<dbReference type="Pfam" id="PF12698">
    <property type="entry name" value="ABC2_membrane_3"/>
    <property type="match status" value="1"/>
</dbReference>
<evidence type="ECO:0000256" key="3">
    <source>
        <dbReference type="ARBA" id="ARBA00022989"/>
    </source>
</evidence>
<dbReference type="Proteomes" id="UP000027822">
    <property type="component" value="Unassembled WGS sequence"/>
</dbReference>
<dbReference type="AlphaFoldDB" id="A0A073KC23"/>
<accession>A0A073KC23</accession>
<evidence type="ECO:0000256" key="4">
    <source>
        <dbReference type="ARBA" id="ARBA00023136"/>
    </source>
</evidence>
<dbReference type="Gene3D" id="3.40.1710.10">
    <property type="entry name" value="abc type-2 transporter like domain"/>
    <property type="match status" value="1"/>
</dbReference>
<feature type="transmembrane region" description="Helical" evidence="5">
    <location>
        <begin position="349"/>
        <end position="377"/>
    </location>
</feature>
<evidence type="ECO:0000313" key="7">
    <source>
        <dbReference type="EMBL" id="KEK19838.1"/>
    </source>
</evidence>
<gene>
    <name evidence="7" type="ORF">BAMA_18855</name>
</gene>
<dbReference type="PANTHER" id="PTHR43077:SF5">
    <property type="entry name" value="PHAGE INFECTION PROTEIN"/>
    <property type="match status" value="1"/>
</dbReference>
<keyword evidence="8" id="KW-1185">Reference proteome</keyword>
<organism evidence="7 8">
    <name type="scientific">Bacillus manliponensis</name>
    <dbReference type="NCBI Taxonomy" id="574376"/>
    <lineage>
        <taxon>Bacteria</taxon>
        <taxon>Bacillati</taxon>
        <taxon>Bacillota</taxon>
        <taxon>Bacilli</taxon>
        <taxon>Bacillales</taxon>
        <taxon>Bacillaceae</taxon>
        <taxon>Bacillus</taxon>
        <taxon>Bacillus cereus group</taxon>
    </lineage>
</organism>
<evidence type="ECO:0000256" key="1">
    <source>
        <dbReference type="ARBA" id="ARBA00004141"/>
    </source>
</evidence>
<evidence type="ECO:0000313" key="8">
    <source>
        <dbReference type="Proteomes" id="UP000027822"/>
    </source>
</evidence>
<dbReference type="PANTHER" id="PTHR43077">
    <property type="entry name" value="TRANSPORT PERMEASE YVFS-RELATED"/>
    <property type="match status" value="1"/>
</dbReference>
<comment type="subcellular location">
    <subcellularLocation>
        <location evidence="1">Membrane</location>
        <topology evidence="1">Multi-pass membrane protein</topology>
    </subcellularLocation>
</comment>
<comment type="caution">
    <text evidence="7">The sequence shown here is derived from an EMBL/GenBank/DDBJ whole genome shotgun (WGS) entry which is preliminary data.</text>
</comment>
<proteinExistence type="predicted"/>
<evidence type="ECO:0000256" key="2">
    <source>
        <dbReference type="ARBA" id="ARBA00022692"/>
    </source>
</evidence>
<dbReference type="RefSeq" id="WP_034638361.1">
    <property type="nucleotide sequence ID" value="NZ_CBCSJC010000010.1"/>
</dbReference>